<dbReference type="InterPro" id="IPR009061">
    <property type="entry name" value="DNA-bd_dom_put_sf"/>
</dbReference>
<keyword evidence="3" id="KW-1185">Reference proteome</keyword>
<organism evidence="2 3">
    <name type="scientific">Flavobacterium celericrescens</name>
    <dbReference type="NCBI Taxonomy" id="2709780"/>
    <lineage>
        <taxon>Bacteria</taxon>
        <taxon>Pseudomonadati</taxon>
        <taxon>Bacteroidota</taxon>
        <taxon>Flavobacteriia</taxon>
        <taxon>Flavobacteriales</taxon>
        <taxon>Flavobacteriaceae</taxon>
        <taxon>Flavobacterium</taxon>
    </lineage>
</organism>
<dbReference type="Proteomes" id="UP000761423">
    <property type="component" value="Unassembled WGS sequence"/>
</dbReference>
<evidence type="ECO:0000313" key="2">
    <source>
        <dbReference type="EMBL" id="NHM04853.1"/>
    </source>
</evidence>
<feature type="domain" description="HTH merR-type" evidence="1">
    <location>
        <begin position="50"/>
        <end position="110"/>
    </location>
</feature>
<protein>
    <recommendedName>
        <fullName evidence="1">HTH merR-type domain-containing protein</fullName>
    </recommendedName>
</protein>
<dbReference type="EMBL" id="JAAJBV010000006">
    <property type="protein sequence ID" value="NHM04853.1"/>
    <property type="molecule type" value="Genomic_DNA"/>
</dbReference>
<dbReference type="Gene3D" id="1.10.1660.10">
    <property type="match status" value="1"/>
</dbReference>
<name>A0ABX0ICE2_9FLAO</name>
<evidence type="ECO:0000259" key="1">
    <source>
        <dbReference type="Pfam" id="PF13411"/>
    </source>
</evidence>
<sequence length="273" mass="32127">MGLDIEKLKALQPHLDKKAREEQLDYLRDDLINLTLDTDIIESFRTEKTRKKTEQSKRVIGHWVKEGVIQGEQNSDGGWYHFNRIESIWIDIVTQLREFGLGLESLRKIRHQLFNDEVKGFKLIEYALMYSIIRKPYVMVVFPDGKINVLTKNDYSKTIEVNDLPLHLVLNFYNLAKKVFPNNNFETTQNLYSDNTSLTEDESKILFHFRTGDFDEIKIRMKDGSVYLVEKGREITNENKYAEILKNNDFADIEIKKQNGKICFIKINEKIKI</sequence>
<dbReference type="RefSeq" id="WP_166236889.1">
    <property type="nucleotide sequence ID" value="NZ_JAAJBV010000006.1"/>
</dbReference>
<accession>A0ABX0ICE2</accession>
<reference evidence="2 3" key="1">
    <citation type="submission" date="2020-02" db="EMBL/GenBank/DDBJ databases">
        <authorList>
            <person name="Chen W.-M."/>
        </authorList>
    </citation>
    <scope>NUCLEOTIDE SEQUENCE [LARGE SCALE GENOMIC DNA]</scope>
    <source>
        <strain evidence="2 3">TWA-26</strain>
    </source>
</reference>
<gene>
    <name evidence="2" type="ORF">G4L40_09085</name>
</gene>
<evidence type="ECO:0000313" key="3">
    <source>
        <dbReference type="Proteomes" id="UP000761423"/>
    </source>
</evidence>
<comment type="caution">
    <text evidence="2">The sequence shown here is derived from an EMBL/GenBank/DDBJ whole genome shotgun (WGS) entry which is preliminary data.</text>
</comment>
<proteinExistence type="predicted"/>
<dbReference type="SUPFAM" id="SSF46955">
    <property type="entry name" value="Putative DNA-binding domain"/>
    <property type="match status" value="1"/>
</dbReference>
<dbReference type="InterPro" id="IPR000551">
    <property type="entry name" value="MerR-type_HTH_dom"/>
</dbReference>
<dbReference type="Pfam" id="PF13411">
    <property type="entry name" value="MerR_1"/>
    <property type="match status" value="1"/>
</dbReference>